<organism evidence="1 2">
    <name type="scientific">Protopolystoma xenopodis</name>
    <dbReference type="NCBI Taxonomy" id="117903"/>
    <lineage>
        <taxon>Eukaryota</taxon>
        <taxon>Metazoa</taxon>
        <taxon>Spiralia</taxon>
        <taxon>Lophotrochozoa</taxon>
        <taxon>Platyhelminthes</taxon>
        <taxon>Monogenea</taxon>
        <taxon>Polyopisthocotylea</taxon>
        <taxon>Polystomatidea</taxon>
        <taxon>Polystomatidae</taxon>
        <taxon>Protopolystoma</taxon>
    </lineage>
</organism>
<dbReference type="EMBL" id="CAAALY010255255">
    <property type="protein sequence ID" value="VEL37531.1"/>
    <property type="molecule type" value="Genomic_DNA"/>
</dbReference>
<proteinExistence type="predicted"/>
<accession>A0A448XIK7</accession>
<keyword evidence="2" id="KW-1185">Reference proteome</keyword>
<evidence type="ECO:0000313" key="2">
    <source>
        <dbReference type="Proteomes" id="UP000784294"/>
    </source>
</evidence>
<name>A0A448XIK7_9PLAT</name>
<sequence length="167" mass="18042">MSEWLAVEAIVCQREREANIARTARFTCHRRLMLSPATTTQAAMATKPGNGFTSGHCCATSAPGSTSTSVSASSSSSSSVSLFTSVWPAKLKALSIKGSADEGVGNCSLLKQHSAPMIARSSNAWLLTDRPQHLFSSTLDEAKAPTEVRVCFHHLLVNRKIWHRQLD</sequence>
<comment type="caution">
    <text evidence="1">The sequence shown here is derived from an EMBL/GenBank/DDBJ whole genome shotgun (WGS) entry which is preliminary data.</text>
</comment>
<evidence type="ECO:0000313" key="1">
    <source>
        <dbReference type="EMBL" id="VEL37531.1"/>
    </source>
</evidence>
<dbReference type="Proteomes" id="UP000784294">
    <property type="component" value="Unassembled WGS sequence"/>
</dbReference>
<reference evidence="1" key="1">
    <citation type="submission" date="2018-11" db="EMBL/GenBank/DDBJ databases">
        <authorList>
            <consortium name="Pathogen Informatics"/>
        </authorList>
    </citation>
    <scope>NUCLEOTIDE SEQUENCE</scope>
</reference>
<gene>
    <name evidence="1" type="ORF">PXEA_LOCUS30971</name>
</gene>
<dbReference type="AlphaFoldDB" id="A0A448XIK7"/>
<protein>
    <submittedName>
        <fullName evidence="1">Uncharacterized protein</fullName>
    </submittedName>
</protein>